<protein>
    <recommendedName>
        <fullName evidence="2">VWFA domain-containing protein</fullName>
    </recommendedName>
</protein>
<evidence type="ECO:0000313" key="4">
    <source>
        <dbReference type="Proteomes" id="UP000177097"/>
    </source>
</evidence>
<dbReference type="PROSITE" id="PS50234">
    <property type="entry name" value="VWFA"/>
    <property type="match status" value="1"/>
</dbReference>
<reference evidence="3 4" key="1">
    <citation type="journal article" date="2016" name="Nat. Commun.">
        <title>Thousands of microbial genomes shed light on interconnected biogeochemical processes in an aquifer system.</title>
        <authorList>
            <person name="Anantharaman K."/>
            <person name="Brown C.T."/>
            <person name="Hug L.A."/>
            <person name="Sharon I."/>
            <person name="Castelle C.J."/>
            <person name="Probst A.J."/>
            <person name="Thomas B.C."/>
            <person name="Singh A."/>
            <person name="Wilkins M.J."/>
            <person name="Karaoz U."/>
            <person name="Brodie E.L."/>
            <person name="Williams K.H."/>
            <person name="Hubbard S.S."/>
            <person name="Banfield J.F."/>
        </authorList>
    </citation>
    <scope>NUCLEOTIDE SEQUENCE [LARGE SCALE GENOMIC DNA]</scope>
</reference>
<organism evidence="3 4">
    <name type="scientific">Candidatus Uhrbacteria bacterium RIFCSPHIGHO2_02_FULL_53_13</name>
    <dbReference type="NCBI Taxonomy" id="1802389"/>
    <lineage>
        <taxon>Bacteria</taxon>
        <taxon>Candidatus Uhriibacteriota</taxon>
    </lineage>
</organism>
<evidence type="ECO:0000256" key="1">
    <source>
        <dbReference type="SAM" id="MobiDB-lite"/>
    </source>
</evidence>
<dbReference type="SUPFAM" id="SSF54001">
    <property type="entry name" value="Cysteine proteinases"/>
    <property type="match status" value="1"/>
</dbReference>
<proteinExistence type="predicted"/>
<dbReference type="Gene3D" id="3.40.50.410">
    <property type="entry name" value="von Willebrand factor, type A domain"/>
    <property type="match status" value="1"/>
</dbReference>
<dbReference type="AlphaFoldDB" id="A0A1F7TXR5"/>
<dbReference type="EMBL" id="MGDX01000023">
    <property type="protein sequence ID" value="OGL70813.1"/>
    <property type="molecule type" value="Genomic_DNA"/>
</dbReference>
<feature type="domain" description="VWFA" evidence="2">
    <location>
        <begin position="655"/>
        <end position="860"/>
    </location>
</feature>
<sequence length="885" mass="98442">MRKLPEGFTPPVETQKTGKARRTASVVEQSHEAALLGECFEDASMALEQVEAFMDVRKQLHARKFPTFYQVFEDVDVVNHSPLSDVEKDEEVTRLLDAAEGRSGVFSPRVADLYLAVLSELHGRAYEPKFEENQWKLADLRASGDLDILTSATQPWEVKLNRLDTRLEGYLAGRRALDRREGNLMDDDTKRVRQEKLKGAPKNPPGRRNESKPGMDEMERLKEGERAPALWSIFPAYGGYYREQSLSVWDASRNTWVEPSYEYAEVQLVPKCEKEDPKKGLLNLNVRSQIVANQWVNVPMPYTHGVSEIECSGQYFLRQDQNGDVVIMVQGEGVVEVNVVLSPVSEKIYDPVDRTKIKAPEMPARFSEETLREIEGIRSTKKDAVGKARALASFTRRNLTYSNDSSFNAIYDSDPKGYFGAIDERRKADCDVANTYFAALCAELKIPVRHCVGHSVKGKDEAGTSQINSGTGHAWSEVWDNATSRWTRVDATPPGDPNLEEEQQKGPNSKVPGDYGEQEAQSITDEQLEALRKKLAERKEQLSYTKEERELSKATGVELKEARQIVKEITVAEDTRLPNGKRVVDVLSRLFNAIVEARKVAVEVYDGPVRKIEGGEGIEEIVRHKIGTAFGDSDPASREKIDVDEAEEPSIGGFDLYMIGDKSGSMSSTVDGEALWIMQRRAEYLIFSSLHRFERALERAGIPSGESLSVRTQGISFRGSADDEIDLDKPLSGKFLPEDKVRLWHSLGNQGSGNGDVAALNYVYGQIEKERAQDETIGKAQNRLRLIVACSDGGPDDPTKVQEYAEALGKLGAVVVGVGLTDTARAVPEIYNTPHSRGDIVKDINDLPAVVAKHLVAEAIRLFPARAKESAKAVIEGVIAEFQRV</sequence>
<feature type="region of interest" description="Disordered" evidence="1">
    <location>
        <begin position="487"/>
        <end position="520"/>
    </location>
</feature>
<dbReference type="Pfam" id="PF01841">
    <property type="entry name" value="Transglut_core"/>
    <property type="match status" value="1"/>
</dbReference>
<dbReference type="SMART" id="SM00460">
    <property type="entry name" value="TGc"/>
    <property type="match status" value="1"/>
</dbReference>
<evidence type="ECO:0000313" key="3">
    <source>
        <dbReference type="EMBL" id="OGL70813.1"/>
    </source>
</evidence>
<dbReference type="InterPro" id="IPR038765">
    <property type="entry name" value="Papain-like_cys_pep_sf"/>
</dbReference>
<name>A0A1F7TXR5_9BACT</name>
<dbReference type="Gene3D" id="3.10.620.30">
    <property type="match status" value="1"/>
</dbReference>
<dbReference type="SUPFAM" id="SSF53300">
    <property type="entry name" value="vWA-like"/>
    <property type="match status" value="1"/>
</dbReference>
<evidence type="ECO:0000259" key="2">
    <source>
        <dbReference type="PROSITE" id="PS50234"/>
    </source>
</evidence>
<feature type="region of interest" description="Disordered" evidence="1">
    <location>
        <begin position="1"/>
        <end position="23"/>
    </location>
</feature>
<dbReference type="InterPro" id="IPR002035">
    <property type="entry name" value="VWF_A"/>
</dbReference>
<comment type="caution">
    <text evidence="3">The sequence shown here is derived from an EMBL/GenBank/DDBJ whole genome shotgun (WGS) entry which is preliminary data.</text>
</comment>
<dbReference type="InterPro" id="IPR036465">
    <property type="entry name" value="vWFA_dom_sf"/>
</dbReference>
<gene>
    <name evidence="3" type="ORF">A3C17_00870</name>
</gene>
<feature type="compositionally biased region" description="Basic and acidic residues" evidence="1">
    <location>
        <begin position="207"/>
        <end position="221"/>
    </location>
</feature>
<accession>A0A1F7TXR5</accession>
<dbReference type="Proteomes" id="UP000177097">
    <property type="component" value="Unassembled WGS sequence"/>
</dbReference>
<feature type="compositionally biased region" description="Basic and acidic residues" evidence="1">
    <location>
        <begin position="181"/>
        <end position="198"/>
    </location>
</feature>
<dbReference type="InterPro" id="IPR002931">
    <property type="entry name" value="Transglutaminase-like"/>
</dbReference>
<dbReference type="STRING" id="1802389.A3C17_00870"/>
<feature type="region of interest" description="Disordered" evidence="1">
    <location>
        <begin position="181"/>
        <end position="221"/>
    </location>
</feature>